<dbReference type="AlphaFoldDB" id="A0A075GVQ0"/>
<sequence>MKYPGLGDPAKRKKTLRFLAITAIIAITVGVGSSLIQGQISKDDPLKVCINERDTQFVISAQLELYIDKNRADIPANIGFEDGCQRSLYTLTDDGTIYAEWTEEYPFEIGHFLWSWDFPIRDMELSKSKIIVNGKESPHFINELIEDGYTYRAEFTSKDYDTSKDADFLPPDL</sequence>
<reference evidence="1" key="1">
    <citation type="journal article" date="2014" name="Genome Biol. Evol.">
        <title>Pangenome evidence for extensive interdomain horizontal transfer affecting lineage core and shell genes in uncultured planktonic thaumarchaeota and euryarchaeota.</title>
        <authorList>
            <person name="Deschamps P."/>
            <person name="Zivanovic Y."/>
            <person name="Moreira D."/>
            <person name="Rodriguez-Valera F."/>
            <person name="Lopez-Garcia P."/>
        </authorList>
    </citation>
    <scope>NUCLEOTIDE SEQUENCE</scope>
</reference>
<proteinExistence type="predicted"/>
<evidence type="ECO:0000313" key="1">
    <source>
        <dbReference type="EMBL" id="AIF07916.1"/>
    </source>
</evidence>
<name>A0A075GVQ0_9ARCH</name>
<protein>
    <submittedName>
        <fullName evidence="1">Uncharacterized protein</fullName>
    </submittedName>
</protein>
<accession>A0A075GVQ0</accession>
<organism evidence="1">
    <name type="scientific">uncultured marine thaumarchaeote KM3_25_D06</name>
    <dbReference type="NCBI Taxonomy" id="1456104"/>
    <lineage>
        <taxon>Archaea</taxon>
        <taxon>Nitrososphaerota</taxon>
        <taxon>environmental samples</taxon>
    </lineage>
</organism>
<dbReference type="EMBL" id="KF900815">
    <property type="protein sequence ID" value="AIF07916.1"/>
    <property type="molecule type" value="Genomic_DNA"/>
</dbReference>